<dbReference type="PATRIC" id="fig|1122241.3.peg.1443"/>
<dbReference type="AlphaFoldDB" id="A0A151AYZ6"/>
<feature type="domain" description="NAD-dependent epimerase/dehydratase" evidence="7">
    <location>
        <begin position="23"/>
        <end position="117"/>
    </location>
</feature>
<evidence type="ECO:0000256" key="5">
    <source>
        <dbReference type="ARBA" id="ARBA00031367"/>
    </source>
</evidence>
<dbReference type="RefSeq" id="WP_062283188.1">
    <property type="nucleotide sequence ID" value="NZ_LTBC01000003.1"/>
</dbReference>
<evidence type="ECO:0000256" key="4">
    <source>
        <dbReference type="ARBA" id="ARBA00023144"/>
    </source>
</evidence>
<comment type="caution">
    <text evidence="8">The sequence shown here is derived from an EMBL/GenBank/DDBJ whole genome shotgun (WGS) entry which is preliminary data.</text>
</comment>
<reference evidence="8 9" key="1">
    <citation type="submission" date="2016-02" db="EMBL/GenBank/DDBJ databases">
        <title>Genome sequence of Moorella mulderi DSM 14980.</title>
        <authorList>
            <person name="Poehlein A."/>
            <person name="Daniel R."/>
        </authorList>
    </citation>
    <scope>NUCLEOTIDE SEQUENCE [LARGE SCALE GENOMIC DNA]</scope>
    <source>
        <strain evidence="8 9">DSM 14980</strain>
    </source>
</reference>
<evidence type="ECO:0000256" key="1">
    <source>
        <dbReference type="ARBA" id="ARBA00004947"/>
    </source>
</evidence>
<dbReference type="InterPro" id="IPR001509">
    <property type="entry name" value="Epimerase_deHydtase"/>
</dbReference>
<dbReference type="Pfam" id="PF01370">
    <property type="entry name" value="Epimerase"/>
    <property type="match status" value="1"/>
</dbReference>
<evidence type="ECO:0000313" key="8">
    <source>
        <dbReference type="EMBL" id="KYH32772.1"/>
    </source>
</evidence>
<dbReference type="OrthoDB" id="9779041at2"/>
<comment type="pathway">
    <text evidence="1">Carbohydrate metabolism; galactose metabolism.</text>
</comment>
<keyword evidence="4" id="KW-0119">Carbohydrate metabolism</keyword>
<organism evidence="8 9">
    <name type="scientific">Moorella mulderi DSM 14980</name>
    <dbReference type="NCBI Taxonomy" id="1122241"/>
    <lineage>
        <taxon>Bacteria</taxon>
        <taxon>Bacillati</taxon>
        <taxon>Bacillota</taxon>
        <taxon>Clostridia</taxon>
        <taxon>Neomoorellales</taxon>
        <taxon>Neomoorellaceae</taxon>
        <taxon>Neomoorella</taxon>
    </lineage>
</organism>
<sequence>MEWPFCGCSLVAGDDQGYELSFAREITYISLRYFKVGGADRDGRIGEGEEDATHFITLATRTAAGKRPYLSVFGTDYPTPDGICIRDYIHVEDLAEAHVLAVEALERGGPTAAYNLGSGRRYSVLEVIKAAEKVTGQKVPYRVGPRRPGDPAVLVASAEKAMAELEWRPRYTELEDIIATAWQWHSRRPRVS</sequence>
<accession>A0A151AYZ6</accession>
<evidence type="ECO:0000313" key="9">
    <source>
        <dbReference type="Proteomes" id="UP000075670"/>
    </source>
</evidence>
<proteinExistence type="inferred from homology"/>
<evidence type="ECO:0000259" key="7">
    <source>
        <dbReference type="Pfam" id="PF01370"/>
    </source>
</evidence>
<dbReference type="SUPFAM" id="SSF51735">
    <property type="entry name" value="NAD(P)-binding Rossmann-fold domains"/>
    <property type="match status" value="1"/>
</dbReference>
<evidence type="ECO:0000256" key="3">
    <source>
        <dbReference type="ARBA" id="ARBA00018569"/>
    </source>
</evidence>
<dbReference type="EMBL" id="LTBC01000003">
    <property type="protein sequence ID" value="KYH32772.1"/>
    <property type="molecule type" value="Genomic_DNA"/>
</dbReference>
<keyword evidence="8" id="KW-0413">Isomerase</keyword>
<dbReference type="PANTHER" id="PTHR43725:SF53">
    <property type="entry name" value="UDP-ARABINOSE 4-EPIMERASE 1"/>
    <property type="match status" value="1"/>
</dbReference>
<dbReference type="Gene3D" id="3.40.50.720">
    <property type="entry name" value="NAD(P)-binding Rossmann-like Domain"/>
    <property type="match status" value="1"/>
</dbReference>
<keyword evidence="9" id="KW-1185">Reference proteome</keyword>
<evidence type="ECO:0000256" key="2">
    <source>
        <dbReference type="ARBA" id="ARBA00007637"/>
    </source>
</evidence>
<dbReference type="PANTHER" id="PTHR43725">
    <property type="entry name" value="UDP-GLUCOSE 4-EPIMERASE"/>
    <property type="match status" value="1"/>
</dbReference>
<keyword evidence="4" id="KW-0299">Galactose metabolism</keyword>
<name>A0A151AYZ6_9FIRM</name>
<dbReference type="GO" id="GO:0006012">
    <property type="term" value="P:galactose metabolic process"/>
    <property type="evidence" value="ECO:0007669"/>
    <property type="project" value="UniProtKB-KW"/>
</dbReference>
<comment type="similarity">
    <text evidence="2">Belongs to the NAD(P)-dependent epimerase/dehydratase family.</text>
</comment>
<dbReference type="InterPro" id="IPR036291">
    <property type="entry name" value="NAD(P)-bd_dom_sf"/>
</dbReference>
<protein>
    <recommendedName>
        <fullName evidence="3">UDP-glucose 4-epimerase</fullName>
    </recommendedName>
    <alternativeName>
        <fullName evidence="6">Galactowaldenase</fullName>
    </alternativeName>
    <alternativeName>
        <fullName evidence="5">UDP-galactose 4-epimerase</fullName>
    </alternativeName>
</protein>
<evidence type="ECO:0000256" key="6">
    <source>
        <dbReference type="ARBA" id="ARBA00033067"/>
    </source>
</evidence>
<gene>
    <name evidence="8" type="primary">galE_1</name>
    <name evidence="8" type="ORF">MOMUL_13740</name>
</gene>
<dbReference type="GO" id="GO:0016853">
    <property type="term" value="F:isomerase activity"/>
    <property type="evidence" value="ECO:0007669"/>
    <property type="project" value="UniProtKB-KW"/>
</dbReference>
<dbReference type="Gene3D" id="3.90.25.10">
    <property type="entry name" value="UDP-galactose 4-epimerase, domain 1"/>
    <property type="match status" value="1"/>
</dbReference>
<dbReference type="Proteomes" id="UP000075670">
    <property type="component" value="Unassembled WGS sequence"/>
</dbReference>